<reference evidence="1 2" key="1">
    <citation type="journal article" date="2020" name="Phytopathology">
        <title>A high-quality genome resource of Botrytis fragariae, a new and rapidly spreading fungal pathogen causing strawberry gray mold in the U.S.A.</title>
        <authorList>
            <person name="Wu Y."/>
            <person name="Saski C.A."/>
            <person name="Schnabel G."/>
            <person name="Xiao S."/>
            <person name="Hu M."/>
        </authorList>
    </citation>
    <scope>NUCLEOTIDE SEQUENCE [LARGE SCALE GENOMIC DNA]</scope>
    <source>
        <strain evidence="1 2">BVB16</strain>
    </source>
</reference>
<keyword evidence="2" id="KW-1185">Reference proteome</keyword>
<evidence type="ECO:0000313" key="2">
    <source>
        <dbReference type="Proteomes" id="UP000531561"/>
    </source>
</evidence>
<dbReference type="Gene3D" id="3.30.160.60">
    <property type="entry name" value="Classic Zinc Finger"/>
    <property type="match status" value="1"/>
</dbReference>
<sequence>MSNNPSILALNKPRLENLSLIYTSEKPLLFLPATFREPRLRGMQHSRVIKFLGLTADFHDKLGLRYDQGGPKRIEPIFSEYTAGNENEHNHLPCEFINPSFLDLRRHPVPSSFESRVTVDAQGANRQFDENEYPFAEDDNHGNFDPLPYTPCTTLLDLPALDAEVPQTLQYVEEPGGAQVQYGLYQAHSVSIPRVEVFQHHHHHPTVQILPEQPEPQPVAQPYICSECQDQFRLPCKLNLLMLILNLSAHMKSHTLPSKCPISSCKSLGFQYLKDLKRHITSIHPELNPNAEIYFCDAGSCKHSRTKRKGFPRKDNCERHKKKCKHRIQQM</sequence>
<evidence type="ECO:0000313" key="1">
    <source>
        <dbReference type="EMBL" id="KAF5875266.1"/>
    </source>
</evidence>
<organism evidence="1 2">
    <name type="scientific">Botrytis fragariae</name>
    <dbReference type="NCBI Taxonomy" id="1964551"/>
    <lineage>
        <taxon>Eukaryota</taxon>
        <taxon>Fungi</taxon>
        <taxon>Dikarya</taxon>
        <taxon>Ascomycota</taxon>
        <taxon>Pezizomycotina</taxon>
        <taxon>Leotiomycetes</taxon>
        <taxon>Helotiales</taxon>
        <taxon>Sclerotiniaceae</taxon>
        <taxon>Botrytis</taxon>
    </lineage>
</organism>
<proteinExistence type="predicted"/>
<dbReference type="GeneID" id="59257817"/>
<accession>A0A8H6EK66</accession>
<dbReference type="EMBL" id="JABFCT010000006">
    <property type="protein sequence ID" value="KAF5875266.1"/>
    <property type="molecule type" value="Genomic_DNA"/>
</dbReference>
<dbReference type="RefSeq" id="XP_037194212.1">
    <property type="nucleotide sequence ID" value="XM_037334125.1"/>
</dbReference>
<dbReference type="OrthoDB" id="3564196at2759"/>
<protein>
    <submittedName>
        <fullName evidence="1">Putative zinc finger transcription factor ace1 protein</fullName>
    </submittedName>
</protein>
<comment type="caution">
    <text evidence="1">The sequence shown here is derived from an EMBL/GenBank/DDBJ whole genome shotgun (WGS) entry which is preliminary data.</text>
</comment>
<name>A0A8H6EK66_9HELO</name>
<gene>
    <name evidence="1" type="ORF">Bfra_003719</name>
</gene>
<dbReference type="Proteomes" id="UP000531561">
    <property type="component" value="Unassembled WGS sequence"/>
</dbReference>
<dbReference type="AlphaFoldDB" id="A0A8H6EK66"/>